<proteinExistence type="predicted"/>
<dbReference type="PANTHER" id="PTHR34709:SF61">
    <property type="entry name" value="OS07G0229100 PROTEIN"/>
    <property type="match status" value="1"/>
</dbReference>
<reference evidence="2" key="2">
    <citation type="journal article" date="2008" name="Nucleic Acids Res.">
        <title>The rice annotation project database (RAP-DB): 2008 update.</title>
        <authorList>
            <consortium name="The rice annotation project (RAP)"/>
        </authorList>
    </citation>
    <scope>GENOME REANNOTATION</scope>
    <source>
        <strain evidence="2">cv. Nipponbare</strain>
    </source>
</reference>
<dbReference type="PANTHER" id="PTHR34709">
    <property type="entry name" value="OS10G0396666 PROTEIN"/>
    <property type="match status" value="1"/>
</dbReference>
<protein>
    <recommendedName>
        <fullName evidence="3">FBD domain-containing protein</fullName>
    </recommendedName>
</protein>
<dbReference type="AlphaFoldDB" id="Q8H4J9"/>
<gene>
    <name evidence="1" type="primary">OJ1351_C05.127</name>
</gene>
<sequence>MPFILETSVNKISKVLEPFRLLVRAADVGPRRIAEWLPVAARRLAGDLFLVNSTKDSELIEQGTFLELPCFGSATSLSLELGFLGLAVPPSCVFARLTNLSICGVLFHGPCELGDAVSSPMNNFNIHSNSLVEIVLQGIGLQQFNVVAPALELLDVNYHFSDGSAQSQPVANISAPKLEILGWSTTNLDQSSVNFGKMSYLKGLFIAYFYVYGEEDRNHDCLRLLQHFQFDAIPRLSILLTYFPFCGSDCVCDLPPNWTSEELVLNSLREVQITNLRGTENEFAVVERLFSWAAVLKQMTINFHNSITVSTARELCEMLLSFSRPEISMKFYINQGSRKVLYVPED</sequence>
<name>Q8H4J9_ORYSJ</name>
<accession>Q8H4J9</accession>
<evidence type="ECO:0000313" key="2">
    <source>
        <dbReference type="Proteomes" id="UP000000763"/>
    </source>
</evidence>
<reference evidence="2" key="1">
    <citation type="journal article" date="2005" name="Nature">
        <title>The map-based sequence of the rice genome.</title>
        <authorList>
            <consortium name="International rice genome sequencing project (IRGSP)"/>
            <person name="Matsumoto T."/>
            <person name="Wu J."/>
            <person name="Kanamori H."/>
            <person name="Katayose Y."/>
            <person name="Fujisawa M."/>
            <person name="Namiki N."/>
            <person name="Mizuno H."/>
            <person name="Yamamoto K."/>
            <person name="Antonio B.A."/>
            <person name="Baba T."/>
            <person name="Sakata K."/>
            <person name="Nagamura Y."/>
            <person name="Aoki H."/>
            <person name="Arikawa K."/>
            <person name="Arita K."/>
            <person name="Bito T."/>
            <person name="Chiden Y."/>
            <person name="Fujitsuka N."/>
            <person name="Fukunaka R."/>
            <person name="Hamada M."/>
            <person name="Harada C."/>
            <person name="Hayashi A."/>
            <person name="Hijishita S."/>
            <person name="Honda M."/>
            <person name="Hosokawa S."/>
            <person name="Ichikawa Y."/>
            <person name="Idonuma A."/>
            <person name="Iijima M."/>
            <person name="Ikeda M."/>
            <person name="Ikeno M."/>
            <person name="Ito K."/>
            <person name="Ito S."/>
            <person name="Ito T."/>
            <person name="Ito Y."/>
            <person name="Ito Y."/>
            <person name="Iwabuchi A."/>
            <person name="Kamiya K."/>
            <person name="Karasawa W."/>
            <person name="Kurita K."/>
            <person name="Katagiri S."/>
            <person name="Kikuta A."/>
            <person name="Kobayashi H."/>
            <person name="Kobayashi N."/>
            <person name="Machita K."/>
            <person name="Maehara T."/>
            <person name="Masukawa M."/>
            <person name="Mizubayashi T."/>
            <person name="Mukai Y."/>
            <person name="Nagasaki H."/>
            <person name="Nagata Y."/>
            <person name="Naito S."/>
            <person name="Nakashima M."/>
            <person name="Nakama Y."/>
            <person name="Nakamichi Y."/>
            <person name="Nakamura M."/>
            <person name="Meguro A."/>
            <person name="Negishi M."/>
            <person name="Ohta I."/>
            <person name="Ohta T."/>
            <person name="Okamoto M."/>
            <person name="Ono N."/>
            <person name="Saji S."/>
            <person name="Sakaguchi M."/>
            <person name="Sakai K."/>
            <person name="Shibata M."/>
            <person name="Shimokawa T."/>
            <person name="Song J."/>
            <person name="Takazaki Y."/>
            <person name="Terasawa K."/>
            <person name="Tsugane M."/>
            <person name="Tsuji K."/>
            <person name="Ueda S."/>
            <person name="Waki K."/>
            <person name="Yamagata H."/>
            <person name="Yamamoto M."/>
            <person name="Yamamoto S."/>
            <person name="Yamane H."/>
            <person name="Yoshiki S."/>
            <person name="Yoshihara R."/>
            <person name="Yukawa K."/>
            <person name="Zhong H."/>
            <person name="Yano M."/>
            <person name="Yuan Q."/>
            <person name="Ouyang S."/>
            <person name="Liu J."/>
            <person name="Jones K.M."/>
            <person name="Gansberger K."/>
            <person name="Moffat K."/>
            <person name="Hill J."/>
            <person name="Bera J."/>
            <person name="Fadrosh D."/>
            <person name="Jin S."/>
            <person name="Johri S."/>
            <person name="Kim M."/>
            <person name="Overton L."/>
            <person name="Reardon M."/>
            <person name="Tsitrin T."/>
            <person name="Vuong H."/>
            <person name="Weaver B."/>
            <person name="Ciecko A."/>
            <person name="Tallon L."/>
            <person name="Jackson J."/>
            <person name="Pai G."/>
            <person name="Aken S.V."/>
            <person name="Utterback T."/>
            <person name="Reidmuller S."/>
            <person name="Feldblyum T."/>
            <person name="Hsiao J."/>
            <person name="Zismann V."/>
            <person name="Iobst S."/>
            <person name="de Vazeille A.R."/>
            <person name="Buell C.R."/>
            <person name="Ying K."/>
            <person name="Li Y."/>
            <person name="Lu T."/>
            <person name="Huang Y."/>
            <person name="Zhao Q."/>
            <person name="Feng Q."/>
            <person name="Zhang L."/>
            <person name="Zhu J."/>
            <person name="Weng Q."/>
            <person name="Mu J."/>
            <person name="Lu Y."/>
            <person name="Fan D."/>
            <person name="Liu Y."/>
            <person name="Guan J."/>
            <person name="Zhang Y."/>
            <person name="Yu S."/>
            <person name="Liu X."/>
            <person name="Zhang Y."/>
            <person name="Hong G."/>
            <person name="Han B."/>
            <person name="Choisne N."/>
            <person name="Demange N."/>
            <person name="Orjeda G."/>
            <person name="Samain S."/>
            <person name="Cattolico L."/>
            <person name="Pelletier E."/>
            <person name="Couloux A."/>
            <person name="Segurens B."/>
            <person name="Wincker P."/>
            <person name="D'Hont A."/>
            <person name="Scarpelli C."/>
            <person name="Weissenbach J."/>
            <person name="Salanoubat M."/>
            <person name="Quetier F."/>
            <person name="Yu Y."/>
            <person name="Kim H.R."/>
            <person name="Rambo T."/>
            <person name="Currie J."/>
            <person name="Collura K."/>
            <person name="Luo M."/>
            <person name="Yang T."/>
            <person name="Ammiraju J.S.S."/>
            <person name="Engler F."/>
            <person name="Soderlund C."/>
            <person name="Wing R.A."/>
            <person name="Palmer L.E."/>
            <person name="de la Bastide M."/>
            <person name="Spiegel L."/>
            <person name="Nascimento L."/>
            <person name="Zutavern T."/>
            <person name="O'Shaughnessy A."/>
            <person name="Dike S."/>
            <person name="Dedhia N."/>
            <person name="Preston R."/>
            <person name="Balija V."/>
            <person name="McCombie W.R."/>
            <person name="Chow T."/>
            <person name="Chen H."/>
            <person name="Chung M."/>
            <person name="Chen C."/>
            <person name="Shaw J."/>
            <person name="Wu H."/>
            <person name="Hsiao K."/>
            <person name="Chao Y."/>
            <person name="Chu M."/>
            <person name="Cheng C."/>
            <person name="Hour A."/>
            <person name="Lee P."/>
            <person name="Lin S."/>
            <person name="Lin Y."/>
            <person name="Liou J."/>
            <person name="Liu S."/>
            <person name="Hsing Y."/>
            <person name="Raghuvanshi S."/>
            <person name="Mohanty A."/>
            <person name="Bharti A.K."/>
            <person name="Gaur A."/>
            <person name="Gupta V."/>
            <person name="Kumar D."/>
            <person name="Ravi V."/>
            <person name="Vij S."/>
            <person name="Kapur A."/>
            <person name="Khurana P."/>
            <person name="Khurana P."/>
            <person name="Khurana J.P."/>
            <person name="Tyagi A.K."/>
            <person name="Gaikwad K."/>
            <person name="Singh A."/>
            <person name="Dalal V."/>
            <person name="Srivastava S."/>
            <person name="Dixit A."/>
            <person name="Pal A.K."/>
            <person name="Ghazi I.A."/>
            <person name="Yadav M."/>
            <person name="Pandit A."/>
            <person name="Bhargava A."/>
            <person name="Sureshbabu K."/>
            <person name="Batra K."/>
            <person name="Sharma T.R."/>
            <person name="Mohapatra T."/>
            <person name="Singh N.K."/>
            <person name="Messing J."/>
            <person name="Nelson A.B."/>
            <person name="Fuks G."/>
            <person name="Kavchok S."/>
            <person name="Keizer G."/>
            <person name="Linton E."/>
            <person name="Llaca V."/>
            <person name="Song R."/>
            <person name="Tanyolac B."/>
            <person name="Young S."/>
            <person name="Ho-Il K."/>
            <person name="Hahn J.H."/>
            <person name="Sangsakoo G."/>
            <person name="Vanavichit A."/>
            <person name="de Mattos Luiz.A.T."/>
            <person name="Zimmer P.D."/>
            <person name="Malone G."/>
            <person name="Dellagostin O."/>
            <person name="de Oliveira A.C."/>
            <person name="Bevan M."/>
            <person name="Bancroft I."/>
            <person name="Minx P."/>
            <person name="Cordum H."/>
            <person name="Wilson R."/>
            <person name="Cheng Z."/>
            <person name="Jin W."/>
            <person name="Jiang J."/>
            <person name="Leong S.A."/>
            <person name="Iwama H."/>
            <person name="Gojobori T."/>
            <person name="Itoh T."/>
            <person name="Niimura Y."/>
            <person name="Fujii Y."/>
            <person name="Habara T."/>
            <person name="Sakai H."/>
            <person name="Sato Y."/>
            <person name="Wilson G."/>
            <person name="Kumar K."/>
            <person name="McCouch S."/>
            <person name="Juretic N."/>
            <person name="Hoen D."/>
            <person name="Wright S."/>
            <person name="Bruskiewich R."/>
            <person name="Bureau T."/>
            <person name="Miyao A."/>
            <person name="Hirochika H."/>
            <person name="Nishikawa T."/>
            <person name="Kadowaki K."/>
            <person name="Sugiura M."/>
            <person name="Burr B."/>
            <person name="Sasaki T."/>
        </authorList>
    </citation>
    <scope>NUCLEOTIDE SEQUENCE [LARGE SCALE GENOMIC DNA]</scope>
    <source>
        <strain evidence="2">cv. Nipponbare</strain>
    </source>
</reference>
<dbReference type="EMBL" id="AP004010">
    <property type="protein sequence ID" value="BAC21405.1"/>
    <property type="molecule type" value="Genomic_DNA"/>
</dbReference>
<organism evidence="1 2">
    <name type="scientific">Oryza sativa subsp. japonica</name>
    <name type="common">Rice</name>
    <dbReference type="NCBI Taxonomy" id="39947"/>
    <lineage>
        <taxon>Eukaryota</taxon>
        <taxon>Viridiplantae</taxon>
        <taxon>Streptophyta</taxon>
        <taxon>Embryophyta</taxon>
        <taxon>Tracheophyta</taxon>
        <taxon>Spermatophyta</taxon>
        <taxon>Magnoliopsida</taxon>
        <taxon>Liliopsida</taxon>
        <taxon>Poales</taxon>
        <taxon>Poaceae</taxon>
        <taxon>BOP clade</taxon>
        <taxon>Oryzoideae</taxon>
        <taxon>Oryzeae</taxon>
        <taxon>Oryzinae</taxon>
        <taxon>Oryza</taxon>
        <taxon>Oryza sativa</taxon>
    </lineage>
</organism>
<evidence type="ECO:0000313" key="1">
    <source>
        <dbReference type="EMBL" id="BAC21405.1"/>
    </source>
</evidence>
<dbReference type="InterPro" id="IPR055312">
    <property type="entry name" value="FBL15-like"/>
</dbReference>
<dbReference type="Proteomes" id="UP000000763">
    <property type="component" value="Chromosome 7"/>
</dbReference>
<evidence type="ECO:0008006" key="3">
    <source>
        <dbReference type="Google" id="ProtNLM"/>
    </source>
</evidence>